<evidence type="ECO:0000313" key="2">
    <source>
        <dbReference type="Proteomes" id="UP000800200"/>
    </source>
</evidence>
<keyword evidence="2" id="KW-1185">Reference proteome</keyword>
<dbReference type="EMBL" id="ML994660">
    <property type="protein sequence ID" value="KAF2180069.1"/>
    <property type="molecule type" value="Genomic_DNA"/>
</dbReference>
<dbReference type="Proteomes" id="UP000800200">
    <property type="component" value="Unassembled WGS sequence"/>
</dbReference>
<organism evidence="1 2">
    <name type="scientific">Zopfia rhizophila CBS 207.26</name>
    <dbReference type="NCBI Taxonomy" id="1314779"/>
    <lineage>
        <taxon>Eukaryota</taxon>
        <taxon>Fungi</taxon>
        <taxon>Dikarya</taxon>
        <taxon>Ascomycota</taxon>
        <taxon>Pezizomycotina</taxon>
        <taxon>Dothideomycetes</taxon>
        <taxon>Dothideomycetes incertae sedis</taxon>
        <taxon>Zopfiaceae</taxon>
        <taxon>Zopfia</taxon>
    </lineage>
</organism>
<dbReference type="AlphaFoldDB" id="A0A6A6DPD7"/>
<protein>
    <submittedName>
        <fullName evidence="1">Uncharacterized protein</fullName>
    </submittedName>
</protein>
<name>A0A6A6DPD7_9PEZI</name>
<sequence>MALTPNPKVEFTEKIYAELYYIINCAFHGQADWITWVTWLRCRKLIQGDPVDVPDDRWFLHTFRETDANDLDTRIQYQRFSDLALEKGTEAEVSLDYWNNVDLSKMEIYIEEYEESEEDEEVEDDEGS</sequence>
<proteinExistence type="predicted"/>
<gene>
    <name evidence="1" type="ORF">K469DRAFT_293913</name>
</gene>
<accession>A0A6A6DPD7</accession>
<evidence type="ECO:0000313" key="1">
    <source>
        <dbReference type="EMBL" id="KAF2180069.1"/>
    </source>
</evidence>
<reference evidence="1" key="1">
    <citation type="journal article" date="2020" name="Stud. Mycol.">
        <title>101 Dothideomycetes genomes: a test case for predicting lifestyles and emergence of pathogens.</title>
        <authorList>
            <person name="Haridas S."/>
            <person name="Albert R."/>
            <person name="Binder M."/>
            <person name="Bloem J."/>
            <person name="Labutti K."/>
            <person name="Salamov A."/>
            <person name="Andreopoulos B."/>
            <person name="Baker S."/>
            <person name="Barry K."/>
            <person name="Bills G."/>
            <person name="Bluhm B."/>
            <person name="Cannon C."/>
            <person name="Castanera R."/>
            <person name="Culley D."/>
            <person name="Daum C."/>
            <person name="Ezra D."/>
            <person name="Gonzalez J."/>
            <person name="Henrissat B."/>
            <person name="Kuo A."/>
            <person name="Liang C."/>
            <person name="Lipzen A."/>
            <person name="Lutzoni F."/>
            <person name="Magnuson J."/>
            <person name="Mondo S."/>
            <person name="Nolan M."/>
            <person name="Ohm R."/>
            <person name="Pangilinan J."/>
            <person name="Park H.-J."/>
            <person name="Ramirez L."/>
            <person name="Alfaro M."/>
            <person name="Sun H."/>
            <person name="Tritt A."/>
            <person name="Yoshinaga Y."/>
            <person name="Zwiers L.-H."/>
            <person name="Turgeon B."/>
            <person name="Goodwin S."/>
            <person name="Spatafora J."/>
            <person name="Crous P."/>
            <person name="Grigoriev I."/>
        </authorList>
    </citation>
    <scope>NUCLEOTIDE SEQUENCE</scope>
    <source>
        <strain evidence="1">CBS 207.26</strain>
    </source>
</reference>